<proteinExistence type="inferred from homology"/>
<organism evidence="6">
    <name type="scientific">Timema bartmani</name>
    <dbReference type="NCBI Taxonomy" id="61472"/>
    <lineage>
        <taxon>Eukaryota</taxon>
        <taxon>Metazoa</taxon>
        <taxon>Ecdysozoa</taxon>
        <taxon>Arthropoda</taxon>
        <taxon>Hexapoda</taxon>
        <taxon>Insecta</taxon>
        <taxon>Pterygota</taxon>
        <taxon>Neoptera</taxon>
        <taxon>Polyneoptera</taxon>
        <taxon>Phasmatodea</taxon>
        <taxon>Timematodea</taxon>
        <taxon>Timematoidea</taxon>
        <taxon>Timematidae</taxon>
        <taxon>Timema</taxon>
    </lineage>
</organism>
<reference evidence="6" key="1">
    <citation type="submission" date="2020-11" db="EMBL/GenBank/DDBJ databases">
        <authorList>
            <person name="Tran Van P."/>
        </authorList>
    </citation>
    <scope>NUCLEOTIDE SEQUENCE</scope>
</reference>
<dbReference type="Pfam" id="PF00023">
    <property type="entry name" value="Ank"/>
    <property type="match status" value="1"/>
</dbReference>
<evidence type="ECO:0000256" key="4">
    <source>
        <dbReference type="PROSITE-ProRule" id="PRU00023"/>
    </source>
</evidence>
<feature type="repeat" description="ANK" evidence="4">
    <location>
        <begin position="52"/>
        <end position="74"/>
    </location>
</feature>
<dbReference type="Gene3D" id="1.25.40.20">
    <property type="entry name" value="Ankyrin repeat-containing domain"/>
    <property type="match status" value="1"/>
</dbReference>
<keyword evidence="1" id="KW-0677">Repeat</keyword>
<evidence type="ECO:0000256" key="1">
    <source>
        <dbReference type="ARBA" id="ARBA00022737"/>
    </source>
</evidence>
<comment type="similarity">
    <text evidence="3">Belongs to the SOWAH family.</text>
</comment>
<feature type="compositionally biased region" description="Basic residues" evidence="5">
    <location>
        <begin position="131"/>
        <end position="146"/>
    </location>
</feature>
<accession>A0A7R9HXK8</accession>
<feature type="region of interest" description="Disordered" evidence="5">
    <location>
        <begin position="117"/>
        <end position="153"/>
    </location>
</feature>
<name>A0A7R9HXK8_9NEOP</name>
<evidence type="ECO:0000256" key="5">
    <source>
        <dbReference type="SAM" id="MobiDB-lite"/>
    </source>
</evidence>
<dbReference type="EMBL" id="OD564838">
    <property type="protein sequence ID" value="CAD7439981.1"/>
    <property type="molecule type" value="Genomic_DNA"/>
</dbReference>
<sequence length="153" mass="17176">MDIVHETPAGDKERREIGNHLGKTTLSTSDLDLNADFPGGRVTPWTKRPLKQGYTPLHIAMMFGHEDIFNLLVKVYAADPNLRDWSGRKPRQYLTSQDMAVSADTFRSEFSRELTTAATAPVSTPHAPSKLLKRMSMRISTSRRRNLSSDSTC</sequence>
<keyword evidence="2 4" id="KW-0040">ANK repeat</keyword>
<dbReference type="PROSITE" id="PS50088">
    <property type="entry name" value="ANK_REPEAT"/>
    <property type="match status" value="1"/>
</dbReference>
<protein>
    <submittedName>
        <fullName evidence="6">Uncharacterized protein</fullName>
    </submittedName>
</protein>
<evidence type="ECO:0000256" key="2">
    <source>
        <dbReference type="ARBA" id="ARBA00023043"/>
    </source>
</evidence>
<dbReference type="AlphaFoldDB" id="A0A7R9HXK8"/>
<dbReference type="InterPro" id="IPR002110">
    <property type="entry name" value="Ankyrin_rpt"/>
</dbReference>
<gene>
    <name evidence="6" type="ORF">TBIB3V08_LOCUS2519</name>
</gene>
<feature type="region of interest" description="Disordered" evidence="5">
    <location>
        <begin position="1"/>
        <end position="25"/>
    </location>
</feature>
<dbReference type="SUPFAM" id="SSF48403">
    <property type="entry name" value="Ankyrin repeat"/>
    <property type="match status" value="1"/>
</dbReference>
<dbReference type="PANTHER" id="PTHR14491">
    <property type="entry name" value="SOSONDOWAH, ISOFORM G"/>
    <property type="match status" value="1"/>
</dbReference>
<dbReference type="PROSITE" id="PS50297">
    <property type="entry name" value="ANK_REP_REGION"/>
    <property type="match status" value="1"/>
</dbReference>
<evidence type="ECO:0000313" key="6">
    <source>
        <dbReference type="EMBL" id="CAD7439981.1"/>
    </source>
</evidence>
<dbReference type="PANTHER" id="PTHR14491:SF7">
    <property type="entry name" value="SOSONDOWAH, ISOFORM G"/>
    <property type="match status" value="1"/>
</dbReference>
<evidence type="ECO:0000256" key="3">
    <source>
        <dbReference type="ARBA" id="ARBA00038122"/>
    </source>
</evidence>
<feature type="compositionally biased region" description="Basic and acidic residues" evidence="5">
    <location>
        <begin position="1"/>
        <end position="18"/>
    </location>
</feature>
<dbReference type="SMART" id="SM00248">
    <property type="entry name" value="ANK"/>
    <property type="match status" value="1"/>
</dbReference>
<dbReference type="InterPro" id="IPR036770">
    <property type="entry name" value="Ankyrin_rpt-contain_sf"/>
</dbReference>